<evidence type="ECO:0000313" key="5">
    <source>
        <dbReference type="Proteomes" id="UP000198367"/>
    </source>
</evidence>
<sequence>MPLSSLSSMQTVTLSVLVVEDTDSERLYITQLLRQFGWLVQSLSNGQEAVDYLAHNEVHIIVSDWRMPKMNGIELCQIVKNHQLPPFVILLTSNNQTADIVLGIEAGADDFICKPFHPELLKVRMLAAMRIVQLQQHLSRNNQLLQQGLAKESALLSTLKQDLVSAAKVQRELLPRSKTLPRGWQLHHEFQPAHYLAGDLYQCFDLGDGELGFFLIDAAGHGVAAALQSVSLAQRLSLERTDWRGLSPQEIVNQLNRELSDPDNTGRFVTLLLGKIHTQTGELRLCSAGHPAPLLLSETDCAPLPLDTELPLGIHAAVQYQDQLIRLAPGARLLLFSDGAYECQHPKFGFFGLERLQALCRNAYSLNDQDLLRHLSHALKLWQSGTTQDDISMMLITYPSANYANTALEAL</sequence>
<keyword evidence="5" id="KW-1185">Reference proteome</keyword>
<dbReference type="Proteomes" id="UP000198367">
    <property type="component" value="Chromosome"/>
</dbReference>
<dbReference type="AlphaFoldDB" id="A0A220UMF6"/>
<reference evidence="4 5" key="1">
    <citation type="submission" date="2017-07" db="EMBL/GenBank/DDBJ databases">
        <title>Phenotypical and genomic characterization of a clinical isolate of Shewanella bicestrii sp. nov. producing an extended-spectrum beta-lactamase and a new oxacillinase variant.</title>
        <authorList>
            <person name="Jousset A.B."/>
            <person name="Bonnin R.A."/>
            <person name="Girlich D."/>
            <person name="Dabos L."/>
            <person name="Potron A."/>
            <person name="Dortet L."/>
            <person name="Glaser P."/>
            <person name="Naas T."/>
        </authorList>
    </citation>
    <scope>NUCLEOTIDE SEQUENCE [LARGE SCALE GENOMIC DNA]</scope>
    <source>
        <strain evidence="4 5">JAB-1</strain>
    </source>
</reference>
<dbReference type="PROSITE" id="PS50110">
    <property type="entry name" value="RESPONSE_REGULATORY"/>
    <property type="match status" value="1"/>
</dbReference>
<dbReference type="InterPro" id="IPR036457">
    <property type="entry name" value="PPM-type-like_dom_sf"/>
</dbReference>
<evidence type="ECO:0000256" key="2">
    <source>
        <dbReference type="PROSITE-ProRule" id="PRU00169"/>
    </source>
</evidence>
<organism evidence="4 5">
    <name type="scientific">Shewanella bicestrii</name>
    <dbReference type="NCBI Taxonomy" id="2018305"/>
    <lineage>
        <taxon>Bacteria</taxon>
        <taxon>Pseudomonadati</taxon>
        <taxon>Pseudomonadota</taxon>
        <taxon>Gammaproteobacteria</taxon>
        <taxon>Alteromonadales</taxon>
        <taxon>Shewanellaceae</taxon>
        <taxon>Shewanella</taxon>
    </lineage>
</organism>
<name>A0A220UMF6_9GAMM</name>
<dbReference type="Pfam" id="PF00072">
    <property type="entry name" value="Response_reg"/>
    <property type="match status" value="1"/>
</dbReference>
<proteinExistence type="predicted"/>
<dbReference type="Gene3D" id="3.60.40.10">
    <property type="entry name" value="PPM-type phosphatase domain"/>
    <property type="match status" value="1"/>
</dbReference>
<dbReference type="InterPro" id="IPR001789">
    <property type="entry name" value="Sig_transdc_resp-reg_receiver"/>
</dbReference>
<dbReference type="SUPFAM" id="SSF52172">
    <property type="entry name" value="CheY-like"/>
    <property type="match status" value="1"/>
</dbReference>
<dbReference type="PANTHER" id="PTHR43156">
    <property type="entry name" value="STAGE II SPORULATION PROTEIN E-RELATED"/>
    <property type="match status" value="1"/>
</dbReference>
<protein>
    <submittedName>
        <fullName evidence="4">Serine/threonine protein phosphatase</fullName>
    </submittedName>
</protein>
<feature type="domain" description="Response regulatory" evidence="3">
    <location>
        <begin position="15"/>
        <end position="129"/>
    </location>
</feature>
<dbReference type="InterPro" id="IPR052016">
    <property type="entry name" value="Bact_Sigma-Reg"/>
</dbReference>
<keyword evidence="1" id="KW-0378">Hydrolase</keyword>
<dbReference type="PANTHER" id="PTHR43156:SF2">
    <property type="entry name" value="STAGE II SPORULATION PROTEIN E"/>
    <property type="match status" value="1"/>
</dbReference>
<evidence type="ECO:0000313" key="4">
    <source>
        <dbReference type="EMBL" id="ASK69285.1"/>
    </source>
</evidence>
<accession>A0A220UMF6</accession>
<evidence type="ECO:0000256" key="1">
    <source>
        <dbReference type="ARBA" id="ARBA00022801"/>
    </source>
</evidence>
<dbReference type="RefSeq" id="WP_089067811.1">
    <property type="nucleotide sequence ID" value="NZ_CP022358.1"/>
</dbReference>
<gene>
    <name evidence="4" type="ORF">CF168_10615</name>
</gene>
<dbReference type="GO" id="GO:0000160">
    <property type="term" value="P:phosphorelay signal transduction system"/>
    <property type="evidence" value="ECO:0007669"/>
    <property type="project" value="InterPro"/>
</dbReference>
<feature type="modified residue" description="4-aspartylphosphate" evidence="2">
    <location>
        <position position="64"/>
    </location>
</feature>
<dbReference type="EMBL" id="CP022358">
    <property type="protein sequence ID" value="ASK69285.1"/>
    <property type="molecule type" value="Genomic_DNA"/>
</dbReference>
<evidence type="ECO:0000259" key="3">
    <source>
        <dbReference type="PROSITE" id="PS50110"/>
    </source>
</evidence>
<dbReference type="InterPro" id="IPR011006">
    <property type="entry name" value="CheY-like_superfamily"/>
</dbReference>
<dbReference type="InterPro" id="IPR001932">
    <property type="entry name" value="PPM-type_phosphatase-like_dom"/>
</dbReference>
<dbReference type="Gene3D" id="3.40.50.2300">
    <property type="match status" value="1"/>
</dbReference>
<dbReference type="SMART" id="SM00448">
    <property type="entry name" value="REC"/>
    <property type="match status" value="1"/>
</dbReference>
<dbReference type="GO" id="GO:0016791">
    <property type="term" value="F:phosphatase activity"/>
    <property type="evidence" value="ECO:0007669"/>
    <property type="project" value="TreeGrafter"/>
</dbReference>
<dbReference type="SMART" id="SM00331">
    <property type="entry name" value="PP2C_SIG"/>
    <property type="match status" value="1"/>
</dbReference>
<keyword evidence="2" id="KW-0597">Phosphoprotein</keyword>
<dbReference type="CDD" id="cd17574">
    <property type="entry name" value="REC_OmpR"/>
    <property type="match status" value="1"/>
</dbReference>
<dbReference type="Pfam" id="PF07228">
    <property type="entry name" value="SpoIIE"/>
    <property type="match status" value="1"/>
</dbReference>
<dbReference type="SUPFAM" id="SSF81606">
    <property type="entry name" value="PP2C-like"/>
    <property type="match status" value="1"/>
</dbReference>
<dbReference type="KEGG" id="sbj:CF168_10615"/>